<evidence type="ECO:0000313" key="1">
    <source>
        <dbReference type="EMBL" id="KAJ3841111.1"/>
    </source>
</evidence>
<protein>
    <submittedName>
        <fullName evidence="1">Uncharacterized protein</fullName>
    </submittedName>
</protein>
<evidence type="ECO:0000313" key="2">
    <source>
        <dbReference type="Proteomes" id="UP001163846"/>
    </source>
</evidence>
<organism evidence="1 2">
    <name type="scientific">Lentinula raphanica</name>
    <dbReference type="NCBI Taxonomy" id="153919"/>
    <lineage>
        <taxon>Eukaryota</taxon>
        <taxon>Fungi</taxon>
        <taxon>Dikarya</taxon>
        <taxon>Basidiomycota</taxon>
        <taxon>Agaricomycotina</taxon>
        <taxon>Agaricomycetes</taxon>
        <taxon>Agaricomycetidae</taxon>
        <taxon>Agaricales</taxon>
        <taxon>Marasmiineae</taxon>
        <taxon>Omphalotaceae</taxon>
        <taxon>Lentinula</taxon>
    </lineage>
</organism>
<keyword evidence="2" id="KW-1185">Reference proteome</keyword>
<accession>A0AA38UHC7</accession>
<feature type="non-terminal residue" evidence="1">
    <location>
        <position position="1"/>
    </location>
</feature>
<dbReference type="AlphaFoldDB" id="A0AA38UHC7"/>
<sequence>MATRVYTLASGYAFEEEVLRRDDARLQGNGDLQATFADLKIRLEDKFDVTVEQRTTVRCVSQDMIFQKDRTCFCQLFVEVMSALRRDKVALKMTNIFDLPGREKRLQSIVKKITSSVRNTFRQDIRDSITGNEAKSLKDFTFDAASKYKRGGPGEKADPVLATHCSILV</sequence>
<gene>
    <name evidence="1" type="ORF">F5878DRAFT_521171</name>
</gene>
<proteinExistence type="predicted"/>
<comment type="caution">
    <text evidence="1">The sequence shown here is derived from an EMBL/GenBank/DDBJ whole genome shotgun (WGS) entry which is preliminary data.</text>
</comment>
<name>A0AA38UHC7_9AGAR</name>
<dbReference type="Proteomes" id="UP001163846">
    <property type="component" value="Unassembled WGS sequence"/>
</dbReference>
<dbReference type="EMBL" id="MU806051">
    <property type="protein sequence ID" value="KAJ3841111.1"/>
    <property type="molecule type" value="Genomic_DNA"/>
</dbReference>
<reference evidence="1" key="1">
    <citation type="submission" date="2022-08" db="EMBL/GenBank/DDBJ databases">
        <authorList>
            <consortium name="DOE Joint Genome Institute"/>
            <person name="Min B."/>
            <person name="Riley R."/>
            <person name="Sierra-Patev S."/>
            <person name="Naranjo-Ortiz M."/>
            <person name="Looney B."/>
            <person name="Konkel Z."/>
            <person name="Slot J.C."/>
            <person name="Sakamoto Y."/>
            <person name="Steenwyk J.L."/>
            <person name="Rokas A."/>
            <person name="Carro J."/>
            <person name="Camarero S."/>
            <person name="Ferreira P."/>
            <person name="Molpeceres G."/>
            <person name="Ruiz-Duenas F.J."/>
            <person name="Serrano A."/>
            <person name="Henrissat B."/>
            <person name="Drula E."/>
            <person name="Hughes K.W."/>
            <person name="Mata J.L."/>
            <person name="Ishikawa N.K."/>
            <person name="Vargas-Isla R."/>
            <person name="Ushijima S."/>
            <person name="Smith C.A."/>
            <person name="Ahrendt S."/>
            <person name="Andreopoulos W."/>
            <person name="He G."/>
            <person name="Labutti K."/>
            <person name="Lipzen A."/>
            <person name="Ng V."/>
            <person name="Sandor L."/>
            <person name="Barry K."/>
            <person name="Martinez A.T."/>
            <person name="Xiao Y."/>
            <person name="Gibbons J.G."/>
            <person name="Terashima K."/>
            <person name="Hibbett D.S."/>
            <person name="Grigoriev I.V."/>
        </authorList>
    </citation>
    <scope>NUCLEOTIDE SEQUENCE</scope>
    <source>
        <strain evidence="1">TFB9207</strain>
    </source>
</reference>